<organism evidence="5 6">
    <name type="scientific">Pseudanabaena catenata USMAC16</name>
    <dbReference type="NCBI Taxonomy" id="1855837"/>
    <lineage>
        <taxon>Bacteria</taxon>
        <taxon>Bacillati</taxon>
        <taxon>Cyanobacteriota</taxon>
        <taxon>Cyanophyceae</taxon>
        <taxon>Pseudanabaenales</taxon>
        <taxon>Pseudanabaenaceae</taxon>
        <taxon>Pseudanabaena</taxon>
    </lineage>
</organism>
<sequence>MRSTFARFPPRLQQAIADRLGWSSLRPVQELAGQAILDGKNAIVLAPTAGGKTEAAIFPLLANLIEHESQGVGILYIAPIKALLNNQCNRFATYTEMVGLRSFVWHGDIKGKDKQAFLKEPAEVLLTTPESLEVMLLSAKVPHVRLFGDLRAVIIDEIHALAGSDRGTHLLSVLERLITAANQDLPTNQKCDVQRVGLSATVGNPEQILNWMQGSSQRQRIVIDPPKIPAKREIAILQRNEIGAIAREASRKAQGNKSLFFCQSRALAEDVAERMRDRGTDVFVHHSSVSRIEREIAEENFQKGMNACILCTSTLELGIDIGDLDLVLQANAPSTVSSFLQRLGRTGRRAGKAANTTFYCENIETVLQAIAIVELARSGWVESVKCHNRTWTVLVHQLLALTLQFGAISPELAWEQLSLIPDFQGIAETEYQILIQHGIREGYFFQSGGLLSIGERAEKIFGRKNCMELYAVFSSPVLYKVKTAAGYTVGSLEQDFADKLVPSMSSFLLGGKAWLVEAIDHKERSIRVVLSPKGKKPNWNSFSPQILSYELCQKIYEILTTDIDYPYIDAQSRYAITEKREDLGVLLSQQSFTAIDDGDRVTWWTFAGGQINYTIKYLLADLRPEWKVIADNFKIGIEGSDVSVQLLRSALDRLRSSFDWQSEAHRSNILAQLPLYRFSKFQPLLPEAYALETIERYLLNWESASSFLKRFTN</sequence>
<dbReference type="PANTHER" id="PTHR47962">
    <property type="entry name" value="ATP-DEPENDENT HELICASE LHR-RELATED-RELATED"/>
    <property type="match status" value="1"/>
</dbReference>
<evidence type="ECO:0000313" key="6">
    <source>
        <dbReference type="Proteomes" id="UP001152872"/>
    </source>
</evidence>
<reference evidence="5" key="1">
    <citation type="submission" date="2019-05" db="EMBL/GenBank/DDBJ databases">
        <title>Whole genome sequencing of Pseudanabaena catenata USMAC16.</title>
        <authorList>
            <person name="Khan Z."/>
            <person name="Omar W.M."/>
            <person name="Convey P."/>
            <person name="Merican F."/>
            <person name="Najimudin N."/>
        </authorList>
    </citation>
    <scope>NUCLEOTIDE SEQUENCE</scope>
    <source>
        <strain evidence="5">USMAC16</strain>
    </source>
</reference>
<keyword evidence="1" id="KW-0547">Nucleotide-binding</keyword>
<protein>
    <submittedName>
        <fullName evidence="5">DEAD/DEAH box helicase</fullName>
    </submittedName>
</protein>
<name>A0A9X4M6J3_9CYAN</name>
<dbReference type="GO" id="GO:0016887">
    <property type="term" value="F:ATP hydrolysis activity"/>
    <property type="evidence" value="ECO:0007669"/>
    <property type="project" value="TreeGrafter"/>
</dbReference>
<dbReference type="InterPro" id="IPR052511">
    <property type="entry name" value="ATP-dep_Helicase"/>
</dbReference>
<evidence type="ECO:0000313" key="5">
    <source>
        <dbReference type="EMBL" id="MDG3493653.1"/>
    </source>
</evidence>
<dbReference type="AlphaFoldDB" id="A0A9X4M6J3"/>
<dbReference type="Pfam" id="PF00271">
    <property type="entry name" value="Helicase_C"/>
    <property type="match status" value="1"/>
</dbReference>
<dbReference type="InterPro" id="IPR001650">
    <property type="entry name" value="Helicase_C-like"/>
</dbReference>
<evidence type="ECO:0000259" key="3">
    <source>
        <dbReference type="PROSITE" id="PS51192"/>
    </source>
</evidence>
<dbReference type="GO" id="GO:0004386">
    <property type="term" value="F:helicase activity"/>
    <property type="evidence" value="ECO:0007669"/>
    <property type="project" value="UniProtKB-KW"/>
</dbReference>
<feature type="domain" description="Helicase C-terminal" evidence="4">
    <location>
        <begin position="238"/>
        <end position="392"/>
    </location>
</feature>
<dbReference type="PANTHER" id="PTHR47962:SF5">
    <property type="entry name" value="ATP-DEPENDENT HELICASE LHR-RELATED"/>
    <property type="match status" value="1"/>
</dbReference>
<dbReference type="Pfam" id="PF00270">
    <property type="entry name" value="DEAD"/>
    <property type="match status" value="1"/>
</dbReference>
<dbReference type="SUPFAM" id="SSF52540">
    <property type="entry name" value="P-loop containing nucleoside triphosphate hydrolases"/>
    <property type="match status" value="1"/>
</dbReference>
<dbReference type="GO" id="GO:0003677">
    <property type="term" value="F:DNA binding"/>
    <property type="evidence" value="ECO:0007669"/>
    <property type="project" value="TreeGrafter"/>
</dbReference>
<dbReference type="InterPro" id="IPR011545">
    <property type="entry name" value="DEAD/DEAH_box_helicase_dom"/>
</dbReference>
<dbReference type="Proteomes" id="UP001152872">
    <property type="component" value="Unassembled WGS sequence"/>
</dbReference>
<keyword evidence="5" id="KW-0378">Hydrolase</keyword>
<keyword evidence="2" id="KW-0067">ATP-binding</keyword>
<dbReference type="SMART" id="SM00487">
    <property type="entry name" value="DEXDc"/>
    <property type="match status" value="1"/>
</dbReference>
<evidence type="ECO:0000259" key="4">
    <source>
        <dbReference type="PROSITE" id="PS51194"/>
    </source>
</evidence>
<dbReference type="InterPro" id="IPR027417">
    <property type="entry name" value="P-loop_NTPase"/>
</dbReference>
<comment type="caution">
    <text evidence="5">The sequence shown here is derived from an EMBL/GenBank/DDBJ whole genome shotgun (WGS) entry which is preliminary data.</text>
</comment>
<dbReference type="GO" id="GO:0005524">
    <property type="term" value="F:ATP binding"/>
    <property type="evidence" value="ECO:0007669"/>
    <property type="project" value="UniProtKB-KW"/>
</dbReference>
<proteinExistence type="predicted"/>
<dbReference type="RefSeq" id="WP_009625701.1">
    <property type="nucleotide sequence ID" value="NZ_VBTY01000018.1"/>
</dbReference>
<dbReference type="EMBL" id="VBTY01000018">
    <property type="protein sequence ID" value="MDG3493653.1"/>
    <property type="molecule type" value="Genomic_DNA"/>
</dbReference>
<dbReference type="SMART" id="SM00490">
    <property type="entry name" value="HELICc"/>
    <property type="match status" value="1"/>
</dbReference>
<dbReference type="PROSITE" id="PS51194">
    <property type="entry name" value="HELICASE_CTER"/>
    <property type="match status" value="1"/>
</dbReference>
<evidence type="ECO:0000256" key="1">
    <source>
        <dbReference type="ARBA" id="ARBA00022741"/>
    </source>
</evidence>
<gene>
    <name evidence="5" type="ORF">FEV09_03700</name>
</gene>
<evidence type="ECO:0000256" key="2">
    <source>
        <dbReference type="ARBA" id="ARBA00022840"/>
    </source>
</evidence>
<keyword evidence="6" id="KW-1185">Reference proteome</keyword>
<accession>A0A9X4M6J3</accession>
<dbReference type="InterPro" id="IPR014001">
    <property type="entry name" value="Helicase_ATP-bd"/>
</dbReference>
<dbReference type="PROSITE" id="PS51192">
    <property type="entry name" value="HELICASE_ATP_BIND_1"/>
    <property type="match status" value="1"/>
</dbReference>
<dbReference type="Gene3D" id="3.40.50.300">
    <property type="entry name" value="P-loop containing nucleotide triphosphate hydrolases"/>
    <property type="match status" value="2"/>
</dbReference>
<feature type="domain" description="Helicase ATP-binding" evidence="3">
    <location>
        <begin position="33"/>
        <end position="220"/>
    </location>
</feature>
<keyword evidence="5" id="KW-0347">Helicase</keyword>